<evidence type="ECO:0000313" key="3">
    <source>
        <dbReference type="Proteomes" id="UP000185657"/>
    </source>
</evidence>
<dbReference type="AlphaFoldDB" id="A0A167HVG7"/>
<protein>
    <submittedName>
        <fullName evidence="1">Uncharacterized protein</fullName>
    </submittedName>
</protein>
<reference evidence="2 3" key="1">
    <citation type="submission" date="2016-02" db="EMBL/GenBank/DDBJ databases">
        <title>Draft genome sequence of Hydrogenophaga sp. LPB0072.</title>
        <authorList>
            <person name="Shin S.-K."/>
            <person name="Yi H."/>
        </authorList>
    </citation>
    <scope>NUCLEOTIDE SEQUENCE [LARGE SCALE GENOMIC DNA]</scope>
    <source>
        <strain evidence="2 3">LPB0072</strain>
    </source>
</reference>
<evidence type="ECO:0000313" key="4">
    <source>
        <dbReference type="Proteomes" id="UP000185680"/>
    </source>
</evidence>
<dbReference type="Proteomes" id="UP000185657">
    <property type="component" value="Unassembled WGS sequence"/>
</dbReference>
<organism evidence="1 4">
    <name type="scientific">Hydrogenophaga crassostreae</name>
    <dbReference type="NCBI Taxonomy" id="1763535"/>
    <lineage>
        <taxon>Bacteria</taxon>
        <taxon>Pseudomonadati</taxon>
        <taxon>Pseudomonadota</taxon>
        <taxon>Betaproteobacteria</taxon>
        <taxon>Burkholderiales</taxon>
        <taxon>Comamonadaceae</taxon>
        <taxon>Hydrogenophaga</taxon>
    </lineage>
</organism>
<dbReference type="Proteomes" id="UP000185680">
    <property type="component" value="Chromosome"/>
</dbReference>
<evidence type="ECO:0000313" key="1">
    <source>
        <dbReference type="EMBL" id="AOW13499.1"/>
    </source>
</evidence>
<accession>A0A167HVG7</accession>
<proteinExistence type="predicted"/>
<keyword evidence="3" id="KW-1185">Reference proteome</keyword>
<dbReference type="KEGG" id="hyl:LPB072_12160"/>
<name>A0A167HVG7_9BURK</name>
<sequence>MLDQIRRAGRGHLLGDRRFGDLSLTPFGRLRTKNARLKRIEAGLTLDRQILDPAGCGSKKALKAVKRRERGGAR</sequence>
<dbReference type="EMBL" id="LVWD01000013">
    <property type="protein sequence ID" value="OAD41790.1"/>
    <property type="molecule type" value="Genomic_DNA"/>
</dbReference>
<evidence type="ECO:0000313" key="2">
    <source>
        <dbReference type="EMBL" id="OAD41790.1"/>
    </source>
</evidence>
<reference evidence="1 4" key="2">
    <citation type="submission" date="2016-10" db="EMBL/GenBank/DDBJ databases">
        <title>Hydorgenophaga sp. LPB0072 isolated from gastropod.</title>
        <authorList>
            <person name="Kim E."/>
            <person name="Yi H."/>
        </authorList>
    </citation>
    <scope>NUCLEOTIDE SEQUENCE [LARGE SCALE GENOMIC DNA]</scope>
    <source>
        <strain evidence="1 4">LPB0072</strain>
    </source>
</reference>
<gene>
    <name evidence="1" type="ORF">LPB072_12160</name>
    <name evidence="2" type="ORF">LPB72_10785</name>
</gene>
<dbReference type="EMBL" id="CP017476">
    <property type="protein sequence ID" value="AOW13499.1"/>
    <property type="molecule type" value="Genomic_DNA"/>
</dbReference>